<proteinExistence type="predicted"/>
<reference evidence="1 2" key="1">
    <citation type="submission" date="2015-09" db="EMBL/GenBank/DDBJ databases">
        <authorList>
            <person name="Jackson K.R."/>
            <person name="Lunt B.L."/>
            <person name="Fisher J.N.B."/>
            <person name="Gardner A.V."/>
            <person name="Bailey M.E."/>
            <person name="Deus L.M."/>
            <person name="Earl A.S."/>
            <person name="Gibby P.D."/>
            <person name="Hartmann K.A."/>
            <person name="Liu J.E."/>
            <person name="Manci A.M."/>
            <person name="Nielsen D.A."/>
            <person name="Solomon M.B."/>
            <person name="Breakwell D.P."/>
            <person name="Burnett S.H."/>
            <person name="Grose J.H."/>
        </authorList>
    </citation>
    <scope>NUCLEOTIDE SEQUENCE [LARGE SCALE GENOMIC DNA]</scope>
    <source>
        <strain evidence="1 2">16</strain>
    </source>
</reference>
<gene>
    <name evidence="1" type="ORF">ABB55_27670</name>
</gene>
<dbReference type="EMBL" id="LJYW01000001">
    <property type="protein sequence ID" value="KPL55546.1"/>
    <property type="molecule type" value="Genomic_DNA"/>
</dbReference>
<dbReference type="AlphaFoldDB" id="A0A0P6VS24"/>
<name>A0A0P6VS24_9HYPH</name>
<reference evidence="1 2" key="2">
    <citation type="submission" date="2015-10" db="EMBL/GenBank/DDBJ databases">
        <title>Draft Genome Sequence of Prosthecomicrobium hirschii ATCC 27832.</title>
        <authorList>
            <person name="Daniel J."/>
            <person name="Givan S.A."/>
            <person name="Brun Y.V."/>
            <person name="Brown P.J."/>
        </authorList>
    </citation>
    <scope>NUCLEOTIDE SEQUENCE [LARGE SCALE GENOMIC DNA]</scope>
    <source>
        <strain evidence="1 2">16</strain>
    </source>
</reference>
<dbReference type="Proteomes" id="UP000048984">
    <property type="component" value="Unassembled WGS sequence"/>
</dbReference>
<dbReference type="RefSeq" id="WP_054361714.1">
    <property type="nucleotide sequence ID" value="NZ_LJYW01000001.1"/>
</dbReference>
<comment type="caution">
    <text evidence="1">The sequence shown here is derived from an EMBL/GenBank/DDBJ whole genome shotgun (WGS) entry which is preliminary data.</text>
</comment>
<organism evidence="1 2">
    <name type="scientific">Prosthecodimorpha hirschii</name>
    <dbReference type="NCBI Taxonomy" id="665126"/>
    <lineage>
        <taxon>Bacteria</taxon>
        <taxon>Pseudomonadati</taxon>
        <taxon>Pseudomonadota</taxon>
        <taxon>Alphaproteobacteria</taxon>
        <taxon>Hyphomicrobiales</taxon>
        <taxon>Ancalomicrobiaceae</taxon>
        <taxon>Prosthecodimorpha</taxon>
    </lineage>
</organism>
<protein>
    <submittedName>
        <fullName evidence="1">Uncharacterized protein</fullName>
    </submittedName>
</protein>
<dbReference type="STRING" id="665126.ABB55_27670"/>
<accession>A0A0P6VS24</accession>
<evidence type="ECO:0000313" key="2">
    <source>
        <dbReference type="Proteomes" id="UP000048984"/>
    </source>
</evidence>
<evidence type="ECO:0000313" key="1">
    <source>
        <dbReference type="EMBL" id="KPL55546.1"/>
    </source>
</evidence>
<sequence length="82" mass="8875">MPACPKPDPVDPLQPVSDAVEALTRAIRIALDTLTVAETASVLHEHAKYLDRFVEAQSGARRKIIGQTLAITPVATDFGRRP</sequence>
<keyword evidence="2" id="KW-1185">Reference proteome</keyword>